<keyword evidence="2" id="KW-1185">Reference proteome</keyword>
<dbReference type="EMBL" id="BSUZ01000001">
    <property type="protein sequence ID" value="GMA86790.1"/>
    <property type="molecule type" value="Genomic_DNA"/>
</dbReference>
<reference evidence="2" key="1">
    <citation type="journal article" date="2019" name="Int. J. Syst. Evol. Microbiol.">
        <title>The Global Catalogue of Microorganisms (GCM) 10K type strain sequencing project: providing services to taxonomists for standard genome sequencing and annotation.</title>
        <authorList>
            <consortium name="The Broad Institute Genomics Platform"/>
            <consortium name="The Broad Institute Genome Sequencing Center for Infectious Disease"/>
            <person name="Wu L."/>
            <person name="Ma J."/>
        </authorList>
    </citation>
    <scope>NUCLEOTIDE SEQUENCE [LARGE SCALE GENOMIC DNA]</scope>
    <source>
        <strain evidence="2">NBRC 108730</strain>
    </source>
</reference>
<name>A0ABQ6JF38_9ACTN</name>
<comment type="caution">
    <text evidence="1">The sequence shown here is derived from an EMBL/GenBank/DDBJ whole genome shotgun (WGS) entry which is preliminary data.</text>
</comment>
<proteinExistence type="predicted"/>
<protein>
    <submittedName>
        <fullName evidence="1">Uncharacterized protein</fullName>
    </submittedName>
</protein>
<evidence type="ECO:0000313" key="2">
    <source>
        <dbReference type="Proteomes" id="UP001157017"/>
    </source>
</evidence>
<dbReference type="Proteomes" id="UP001157017">
    <property type="component" value="Unassembled WGS sequence"/>
</dbReference>
<organism evidence="1 2">
    <name type="scientific">Angustibacter aerolatus</name>
    <dbReference type="NCBI Taxonomy" id="1162965"/>
    <lineage>
        <taxon>Bacteria</taxon>
        <taxon>Bacillati</taxon>
        <taxon>Actinomycetota</taxon>
        <taxon>Actinomycetes</taxon>
        <taxon>Kineosporiales</taxon>
        <taxon>Kineosporiaceae</taxon>
    </lineage>
</organism>
<accession>A0ABQ6JF38</accession>
<sequence>MLSHSASAACVHSTRFGSGGYARIGTVTNRTLDVFTFLICSARFDSCRTLARSGSVVSDFVAASRNPSSRSGRSSSPLLVASRTTADRNACCRPMRLMSDPSPMCRTRTNARAWLPLTFVVPAGRSRWLLTSFTGWVRQTSTPPSASTICLNPSKFSTA</sequence>
<gene>
    <name evidence="1" type="ORF">GCM10025868_20400</name>
</gene>
<evidence type="ECO:0000313" key="1">
    <source>
        <dbReference type="EMBL" id="GMA86790.1"/>
    </source>
</evidence>